<dbReference type="InterPro" id="IPR001424">
    <property type="entry name" value="SOD_Cu_Zn_dom"/>
</dbReference>
<comment type="cofactor">
    <cofactor evidence="3">
        <name>Cu cation</name>
        <dbReference type="ChEBI" id="CHEBI:23378"/>
    </cofactor>
    <text evidence="3">Binds 1 copper ion per subunit.</text>
</comment>
<organism evidence="6 7">
    <name type="scientific">Sporosarcina jeotgali</name>
    <dbReference type="NCBI Taxonomy" id="3020056"/>
    <lineage>
        <taxon>Bacteria</taxon>
        <taxon>Bacillati</taxon>
        <taxon>Bacillota</taxon>
        <taxon>Bacilli</taxon>
        <taxon>Bacillales</taxon>
        <taxon>Caryophanaceae</taxon>
        <taxon>Sporosarcina</taxon>
    </lineage>
</organism>
<dbReference type="InterPro" id="IPR036423">
    <property type="entry name" value="SOD-like_Cu/Zn_dom_sf"/>
</dbReference>
<evidence type="ECO:0000256" key="4">
    <source>
        <dbReference type="SAM" id="SignalP"/>
    </source>
</evidence>
<comment type="similarity">
    <text evidence="1 3">Belongs to the Cu-Zn superoxide dismutase family.</text>
</comment>
<dbReference type="PROSITE" id="PS00332">
    <property type="entry name" value="SOD_CU_ZN_2"/>
    <property type="match status" value="1"/>
</dbReference>
<dbReference type="Proteomes" id="UP001303532">
    <property type="component" value="Chromosome"/>
</dbReference>
<reference evidence="6 7" key="1">
    <citation type="submission" date="2023-01" db="EMBL/GenBank/DDBJ databases">
        <title>Sporosarcina sp. nov., isolated from Korean tranditional fermented seafood 'Jeotgal'.</title>
        <authorList>
            <person name="Yang A.-I."/>
        </authorList>
    </citation>
    <scope>NUCLEOTIDE SEQUENCE [LARGE SCALE GENOMIC DNA]</scope>
    <source>
        <strain evidence="6 7">B2O-1</strain>
    </source>
</reference>
<protein>
    <recommendedName>
        <fullName evidence="3">Superoxide dismutase [Cu-Zn]</fullName>
        <ecNumber evidence="3">1.15.1.1</ecNumber>
    </recommendedName>
</protein>
<comment type="catalytic activity">
    <reaction evidence="3">
        <text>2 superoxide + 2 H(+) = H2O2 + O2</text>
        <dbReference type="Rhea" id="RHEA:20696"/>
        <dbReference type="ChEBI" id="CHEBI:15378"/>
        <dbReference type="ChEBI" id="CHEBI:15379"/>
        <dbReference type="ChEBI" id="CHEBI:16240"/>
        <dbReference type="ChEBI" id="CHEBI:18421"/>
        <dbReference type="EC" id="1.15.1.1"/>
    </reaction>
</comment>
<dbReference type="InterPro" id="IPR024134">
    <property type="entry name" value="SOD_Cu/Zn_/chaperone"/>
</dbReference>
<keyword evidence="3" id="KW-0186">Copper</keyword>
<dbReference type="Gene3D" id="2.60.40.200">
    <property type="entry name" value="Superoxide dismutase, copper/zinc binding domain"/>
    <property type="match status" value="1"/>
</dbReference>
<dbReference type="CDD" id="cd00305">
    <property type="entry name" value="Cu-Zn_Superoxide_Dismutase"/>
    <property type="match status" value="1"/>
</dbReference>
<evidence type="ECO:0000256" key="3">
    <source>
        <dbReference type="RuleBase" id="RU000393"/>
    </source>
</evidence>
<dbReference type="PANTHER" id="PTHR10003">
    <property type="entry name" value="SUPEROXIDE DISMUTASE CU-ZN -RELATED"/>
    <property type="match status" value="1"/>
</dbReference>
<name>A0ABZ0KZ49_9BACL</name>
<feature type="domain" description="Superoxide dismutase copper/zinc binding" evidence="5">
    <location>
        <begin position="67"/>
        <end position="199"/>
    </location>
</feature>
<evidence type="ECO:0000256" key="2">
    <source>
        <dbReference type="ARBA" id="ARBA00024900"/>
    </source>
</evidence>
<keyword evidence="3" id="KW-0862">Zinc</keyword>
<keyword evidence="7" id="KW-1185">Reference proteome</keyword>
<dbReference type="InterPro" id="IPR018152">
    <property type="entry name" value="SOD_Cu/Zn_BS"/>
</dbReference>
<comment type="cofactor">
    <cofactor evidence="3">
        <name>Zn(2+)</name>
        <dbReference type="ChEBI" id="CHEBI:29105"/>
    </cofactor>
    <text evidence="3">Binds 1 zinc ion per subunit.</text>
</comment>
<evidence type="ECO:0000259" key="5">
    <source>
        <dbReference type="Pfam" id="PF00080"/>
    </source>
</evidence>
<accession>A0ABZ0KZ49</accession>
<evidence type="ECO:0000313" key="6">
    <source>
        <dbReference type="EMBL" id="WOV85656.1"/>
    </source>
</evidence>
<feature type="chain" id="PRO_5045859705" description="Superoxide dismutase [Cu-Zn]" evidence="4">
    <location>
        <begin position="22"/>
        <end position="200"/>
    </location>
</feature>
<sequence>MKTRLTILPSIGLMFALAACGAEDNADQVTQNGDVEDSNKVSGTESEMQQKSFTVLVDLKDTDGKTTGTAELEETDDGVNVHVKAEGLPEGMHGFHFHETGVCEAPDFESAGGHFNPEETKHGLEMEGGPHAGDMPNLEVGEDGTVDDEFTAKNVTLELNEPNSLLTDTGTALVIHSGQDDGKTQPSGDSGERIACGVIK</sequence>
<feature type="signal peptide" evidence="4">
    <location>
        <begin position="1"/>
        <end position="21"/>
    </location>
</feature>
<dbReference type="RefSeq" id="WP_323693254.1">
    <property type="nucleotide sequence ID" value="NZ_CP116341.1"/>
</dbReference>
<dbReference type="Pfam" id="PF00080">
    <property type="entry name" value="Sod_Cu"/>
    <property type="match status" value="1"/>
</dbReference>
<dbReference type="EMBL" id="CP116341">
    <property type="protein sequence ID" value="WOV85656.1"/>
    <property type="molecule type" value="Genomic_DNA"/>
</dbReference>
<proteinExistence type="inferred from homology"/>
<dbReference type="PROSITE" id="PS51257">
    <property type="entry name" value="PROKAR_LIPOPROTEIN"/>
    <property type="match status" value="1"/>
</dbReference>
<dbReference type="EC" id="1.15.1.1" evidence="3"/>
<keyword evidence="3" id="KW-0479">Metal-binding</keyword>
<evidence type="ECO:0000256" key="1">
    <source>
        <dbReference type="ARBA" id="ARBA00010457"/>
    </source>
</evidence>
<gene>
    <name evidence="6" type="ORF">PGH26_06890</name>
</gene>
<evidence type="ECO:0000313" key="7">
    <source>
        <dbReference type="Proteomes" id="UP001303532"/>
    </source>
</evidence>
<keyword evidence="4" id="KW-0732">Signal</keyword>
<dbReference type="SUPFAM" id="SSF49329">
    <property type="entry name" value="Cu,Zn superoxide dismutase-like"/>
    <property type="match status" value="1"/>
</dbReference>
<keyword evidence="3" id="KW-0560">Oxidoreductase</keyword>
<comment type="function">
    <text evidence="2">Destroys radicals which are normally produced within the cells and which are toxic to biological systems. May play a role in favoring mycobacterial survival in phagocytes.</text>
</comment>